<feature type="non-terminal residue" evidence="1">
    <location>
        <position position="1"/>
    </location>
</feature>
<dbReference type="InterPro" id="IPR044175">
    <property type="entry name" value="At5g66631-like"/>
</dbReference>
<proteinExistence type="predicted"/>
<reference evidence="1" key="1">
    <citation type="journal article" date="2019" name="Sci. Rep.">
        <title>Draft genome of Tanacetum cinerariifolium, the natural source of mosquito coil.</title>
        <authorList>
            <person name="Yamashiro T."/>
            <person name="Shiraishi A."/>
            <person name="Satake H."/>
            <person name="Nakayama K."/>
        </authorList>
    </citation>
    <scope>NUCLEOTIDE SEQUENCE</scope>
</reference>
<sequence>LECTHDGAKVDGIKLKPLFDPTILASSLHFWRPEEVSTLEDAKFVWTTRLVSKMIRSFSSAESAWEFFCWVSNQLGFNHDVQTVSKMITKLAHEGRVNLVEQLVSTIKSEGIQLSYTSVKVVIDYYGVLQNDDVAVKLFQNVKTLCDTLAALSLRAFEDMKTYNLSPDASTKHLLVKILWDEGKLREATAVEESSLLTNDESMVALHGKLCSTNATDLQRVYSVYSSCFPSINENKDPCEGISISL</sequence>
<dbReference type="PANTHER" id="PTHR47913:SF1">
    <property type="entry name" value="OS01G0167750 PROTEIN"/>
    <property type="match status" value="1"/>
</dbReference>
<dbReference type="EMBL" id="BKCJ010431567">
    <property type="protein sequence ID" value="GFA48117.1"/>
    <property type="molecule type" value="Genomic_DNA"/>
</dbReference>
<evidence type="ECO:0000313" key="1">
    <source>
        <dbReference type="EMBL" id="GFA48117.1"/>
    </source>
</evidence>
<dbReference type="InterPro" id="IPR011990">
    <property type="entry name" value="TPR-like_helical_dom_sf"/>
</dbReference>
<dbReference type="PANTHER" id="PTHR47913">
    <property type="entry name" value="OS01G0167750 PROTEIN"/>
    <property type="match status" value="1"/>
</dbReference>
<name>A0A699JNK4_TANCI</name>
<protein>
    <submittedName>
        <fullName evidence="1">Uncharacterized protein</fullName>
    </submittedName>
</protein>
<dbReference type="Gene3D" id="1.25.40.10">
    <property type="entry name" value="Tetratricopeptide repeat domain"/>
    <property type="match status" value="1"/>
</dbReference>
<accession>A0A699JNK4</accession>
<organism evidence="1">
    <name type="scientific">Tanacetum cinerariifolium</name>
    <name type="common">Dalmatian daisy</name>
    <name type="synonym">Chrysanthemum cinerariifolium</name>
    <dbReference type="NCBI Taxonomy" id="118510"/>
    <lineage>
        <taxon>Eukaryota</taxon>
        <taxon>Viridiplantae</taxon>
        <taxon>Streptophyta</taxon>
        <taxon>Embryophyta</taxon>
        <taxon>Tracheophyta</taxon>
        <taxon>Spermatophyta</taxon>
        <taxon>Magnoliopsida</taxon>
        <taxon>eudicotyledons</taxon>
        <taxon>Gunneridae</taxon>
        <taxon>Pentapetalae</taxon>
        <taxon>asterids</taxon>
        <taxon>campanulids</taxon>
        <taxon>Asterales</taxon>
        <taxon>Asteraceae</taxon>
        <taxon>Asteroideae</taxon>
        <taxon>Anthemideae</taxon>
        <taxon>Anthemidinae</taxon>
        <taxon>Tanacetum</taxon>
    </lineage>
</organism>
<dbReference type="AlphaFoldDB" id="A0A699JNK4"/>
<gene>
    <name evidence="1" type="ORF">Tci_620089</name>
</gene>
<comment type="caution">
    <text evidence="1">The sequence shown here is derived from an EMBL/GenBank/DDBJ whole genome shotgun (WGS) entry which is preliminary data.</text>
</comment>